<accession>A0ABY7G9G9</accession>
<protein>
    <submittedName>
        <fullName evidence="1">Uncharacterized protein</fullName>
    </submittedName>
</protein>
<evidence type="ECO:0000313" key="2">
    <source>
        <dbReference type="Proteomes" id="UP001164746"/>
    </source>
</evidence>
<keyword evidence="2" id="KW-1185">Reference proteome</keyword>
<evidence type="ECO:0000313" key="1">
    <source>
        <dbReference type="EMBL" id="WAR29858.1"/>
    </source>
</evidence>
<sequence>MQLRKGALAKDALRCEIFEFTCCNKKKPAIMRRLPFNIRNVALPDMNLWAKFKTDFRHKDYFCQQQSRQTFVQ</sequence>
<reference evidence="1" key="1">
    <citation type="submission" date="2022-11" db="EMBL/GenBank/DDBJ databases">
        <title>Centuries of genome instability and evolution in soft-shell clam transmissible cancer (bioRxiv).</title>
        <authorList>
            <person name="Hart S.F.M."/>
            <person name="Yonemitsu M.A."/>
            <person name="Giersch R.M."/>
            <person name="Beal B.F."/>
            <person name="Arriagada G."/>
            <person name="Davis B.W."/>
            <person name="Ostrander E.A."/>
            <person name="Goff S.P."/>
            <person name="Metzger M.J."/>
        </authorList>
    </citation>
    <scope>NUCLEOTIDE SEQUENCE</scope>
    <source>
        <strain evidence="1">MELC-2E11</strain>
        <tissue evidence="1">Siphon/mantle</tissue>
    </source>
</reference>
<gene>
    <name evidence="1" type="ORF">MAR_003426</name>
</gene>
<dbReference type="Proteomes" id="UP001164746">
    <property type="component" value="Chromosome 16"/>
</dbReference>
<name>A0ABY7G9G9_MYAAR</name>
<proteinExistence type="predicted"/>
<organism evidence="1 2">
    <name type="scientific">Mya arenaria</name>
    <name type="common">Soft-shell clam</name>
    <dbReference type="NCBI Taxonomy" id="6604"/>
    <lineage>
        <taxon>Eukaryota</taxon>
        <taxon>Metazoa</taxon>
        <taxon>Spiralia</taxon>
        <taxon>Lophotrochozoa</taxon>
        <taxon>Mollusca</taxon>
        <taxon>Bivalvia</taxon>
        <taxon>Autobranchia</taxon>
        <taxon>Heteroconchia</taxon>
        <taxon>Euheterodonta</taxon>
        <taxon>Imparidentia</taxon>
        <taxon>Neoheterodontei</taxon>
        <taxon>Myida</taxon>
        <taxon>Myoidea</taxon>
        <taxon>Myidae</taxon>
        <taxon>Mya</taxon>
    </lineage>
</organism>
<dbReference type="EMBL" id="CP111027">
    <property type="protein sequence ID" value="WAR29858.1"/>
    <property type="molecule type" value="Genomic_DNA"/>
</dbReference>